<keyword evidence="3 5" id="KW-0418">Kinase</keyword>
<comment type="catalytic activity">
    <reaction evidence="5">
        <text>acetate + ATP = acetyl phosphate + ADP</text>
        <dbReference type="Rhea" id="RHEA:11352"/>
        <dbReference type="ChEBI" id="CHEBI:22191"/>
        <dbReference type="ChEBI" id="CHEBI:30089"/>
        <dbReference type="ChEBI" id="CHEBI:30616"/>
        <dbReference type="ChEBI" id="CHEBI:456216"/>
        <dbReference type="EC" id="2.7.2.1"/>
    </reaction>
</comment>
<dbReference type="GeneID" id="42006698"/>
<evidence type="ECO:0000256" key="5">
    <source>
        <dbReference type="HAMAP-Rule" id="MF_03131"/>
    </source>
</evidence>
<dbReference type="InterPro" id="IPR023865">
    <property type="entry name" value="Aliphatic_acid_kinase_CS"/>
</dbReference>
<accession>A0A507BZE9</accession>
<dbReference type="GO" id="GO:0000287">
    <property type="term" value="F:magnesium ion binding"/>
    <property type="evidence" value="ECO:0007669"/>
    <property type="project" value="UniProtKB-UniRule"/>
</dbReference>
<dbReference type="GO" id="GO:0006085">
    <property type="term" value="P:acetyl-CoA biosynthetic process"/>
    <property type="evidence" value="ECO:0007669"/>
    <property type="project" value="UniProtKB-UniRule"/>
</dbReference>
<comment type="caution">
    <text evidence="7">The sequence shown here is derived from an EMBL/GenBank/DDBJ whole genome shotgun (WGS) entry which is preliminary data.</text>
</comment>
<dbReference type="Proteomes" id="UP000319731">
    <property type="component" value="Unassembled WGS sequence"/>
</dbReference>
<keyword evidence="5" id="KW-0479">Metal-binding</keyword>
<dbReference type="EMBL" id="QEAO01000050">
    <property type="protein sequence ID" value="TPX31126.1"/>
    <property type="molecule type" value="Genomic_DNA"/>
</dbReference>
<dbReference type="InterPro" id="IPR036322">
    <property type="entry name" value="WD40_repeat_dom_sf"/>
</dbReference>
<dbReference type="InterPro" id="IPR001680">
    <property type="entry name" value="WD40_rpt"/>
</dbReference>
<evidence type="ECO:0000313" key="7">
    <source>
        <dbReference type="EMBL" id="TPX31126.1"/>
    </source>
</evidence>
<dbReference type="PROSITE" id="PS01075">
    <property type="entry name" value="ACETATE_KINASE_1"/>
    <property type="match status" value="1"/>
</dbReference>
<keyword evidence="1 5" id="KW-0808">Transferase</keyword>
<dbReference type="GO" id="GO:0006083">
    <property type="term" value="P:acetate metabolic process"/>
    <property type="evidence" value="ECO:0007669"/>
    <property type="project" value="TreeGrafter"/>
</dbReference>
<feature type="binding site" evidence="5">
    <location>
        <position position="20"/>
    </location>
    <ligand>
        <name>ATP</name>
        <dbReference type="ChEBI" id="CHEBI:30616"/>
    </ligand>
</feature>
<comment type="similarity">
    <text evidence="5">Belongs to the acetokinase family.</text>
</comment>
<feature type="binding site" evidence="5">
    <location>
        <position position="423"/>
    </location>
    <ligand>
        <name>Mg(2+)</name>
        <dbReference type="ChEBI" id="CHEBI:18420"/>
    </ligand>
</feature>
<dbReference type="PANTHER" id="PTHR21060">
    <property type="entry name" value="ACETATE KINASE"/>
    <property type="match status" value="1"/>
</dbReference>
<name>A0A507BZE9_9FUNG</name>
<dbReference type="RefSeq" id="XP_031022632.1">
    <property type="nucleotide sequence ID" value="XM_031171401.1"/>
</dbReference>
<keyword evidence="4 5" id="KW-0067">ATP-binding</keyword>
<dbReference type="PROSITE" id="PS01076">
    <property type="entry name" value="ACETATE_KINASE_2"/>
    <property type="match status" value="1"/>
</dbReference>
<keyword evidence="2 5" id="KW-0547">Nucleotide-binding</keyword>
<dbReference type="PRINTS" id="PR00471">
    <property type="entry name" value="ACETATEKNASE"/>
</dbReference>
<protein>
    <recommendedName>
        <fullName evidence="5">Probable acetate kinase</fullName>
        <ecNumber evidence="5">2.7.2.1</ecNumber>
    </recommendedName>
    <alternativeName>
        <fullName evidence="5">Acetokinase</fullName>
    </alternativeName>
</protein>
<dbReference type="InterPro" id="IPR000890">
    <property type="entry name" value="Aliphatic_acid_kin_short-chain"/>
</dbReference>
<dbReference type="PANTHER" id="PTHR21060:SF15">
    <property type="entry name" value="ACETATE KINASE-RELATED"/>
    <property type="match status" value="1"/>
</dbReference>
<feature type="binding site" evidence="5">
    <location>
        <begin position="367"/>
        <end position="371"/>
    </location>
    <ligand>
        <name>ATP</name>
        <dbReference type="ChEBI" id="CHEBI:30616"/>
    </ligand>
</feature>
<evidence type="ECO:0000313" key="8">
    <source>
        <dbReference type="Proteomes" id="UP000319731"/>
    </source>
</evidence>
<dbReference type="EC" id="2.7.2.1" evidence="5"/>
<dbReference type="SUPFAM" id="SSF53067">
    <property type="entry name" value="Actin-like ATPase domain"/>
    <property type="match status" value="2"/>
</dbReference>
<gene>
    <name evidence="7" type="ORF">SmJEL517_g05475</name>
</gene>
<dbReference type="NCBIfam" id="TIGR00016">
    <property type="entry name" value="ackA"/>
    <property type="match status" value="1"/>
</dbReference>
<dbReference type="InterPro" id="IPR043129">
    <property type="entry name" value="ATPase_NBD"/>
</dbReference>
<evidence type="ECO:0000256" key="1">
    <source>
        <dbReference type="ARBA" id="ARBA00022679"/>
    </source>
</evidence>
<feature type="compositionally biased region" description="Basic and acidic residues" evidence="6">
    <location>
        <begin position="470"/>
        <end position="480"/>
    </location>
</feature>
<dbReference type="UniPathway" id="UPA00340">
    <property type="reaction ID" value="UER00458"/>
</dbReference>
<dbReference type="OrthoDB" id="67445at2759"/>
<dbReference type="Pfam" id="PF00400">
    <property type="entry name" value="WD40"/>
    <property type="match status" value="2"/>
</dbReference>
<organism evidence="7 8">
    <name type="scientific">Synchytrium microbalum</name>
    <dbReference type="NCBI Taxonomy" id="1806994"/>
    <lineage>
        <taxon>Eukaryota</taxon>
        <taxon>Fungi</taxon>
        <taxon>Fungi incertae sedis</taxon>
        <taxon>Chytridiomycota</taxon>
        <taxon>Chytridiomycota incertae sedis</taxon>
        <taxon>Chytridiomycetes</taxon>
        <taxon>Synchytriales</taxon>
        <taxon>Synchytriaceae</taxon>
        <taxon>Synchytrium</taxon>
    </lineage>
</organism>
<dbReference type="InterPro" id="IPR004372">
    <property type="entry name" value="Ac/propionate_kinase"/>
</dbReference>
<evidence type="ECO:0000256" key="4">
    <source>
        <dbReference type="ARBA" id="ARBA00022840"/>
    </source>
</evidence>
<feature type="site" description="Transition state stabilizer" evidence="5">
    <location>
        <position position="262"/>
    </location>
</feature>
<dbReference type="InterPro" id="IPR006594">
    <property type="entry name" value="LisH"/>
</dbReference>
<dbReference type="AlphaFoldDB" id="A0A507BZE9"/>
<feature type="binding site" evidence="5">
    <location>
        <begin position="312"/>
        <end position="314"/>
    </location>
    <ligand>
        <name>ATP</name>
        <dbReference type="ChEBI" id="CHEBI:30616"/>
    </ligand>
</feature>
<proteinExistence type="inferred from homology"/>
<feature type="active site" description="Proton donor/acceptor" evidence="5">
    <location>
        <position position="160"/>
    </location>
</feature>
<dbReference type="Gene3D" id="2.130.10.10">
    <property type="entry name" value="YVTN repeat-like/Quinoprotein amine dehydrogenase"/>
    <property type="match status" value="1"/>
</dbReference>
<dbReference type="GO" id="GO:0005524">
    <property type="term" value="F:ATP binding"/>
    <property type="evidence" value="ECO:0007669"/>
    <property type="project" value="UniProtKB-KW"/>
</dbReference>
<dbReference type="PROSITE" id="PS50896">
    <property type="entry name" value="LISH"/>
    <property type="match status" value="1"/>
</dbReference>
<evidence type="ECO:0000256" key="6">
    <source>
        <dbReference type="SAM" id="MobiDB-lite"/>
    </source>
</evidence>
<evidence type="ECO:0000256" key="3">
    <source>
        <dbReference type="ARBA" id="ARBA00022777"/>
    </source>
</evidence>
<feature type="region of interest" description="Disordered" evidence="6">
    <location>
        <begin position="470"/>
        <end position="490"/>
    </location>
</feature>
<reference evidence="7 8" key="1">
    <citation type="journal article" date="2019" name="Sci. Rep.">
        <title>Comparative genomics of chytrid fungi reveal insights into the obligate biotrophic and pathogenic lifestyle of Synchytrium endobioticum.</title>
        <authorList>
            <person name="van de Vossenberg B.T.L.H."/>
            <person name="Warris S."/>
            <person name="Nguyen H.D.T."/>
            <person name="van Gent-Pelzer M.P.E."/>
            <person name="Joly D.L."/>
            <person name="van de Geest H.C."/>
            <person name="Bonants P.J.M."/>
            <person name="Smith D.S."/>
            <person name="Levesque C.A."/>
            <person name="van der Lee T.A.J."/>
        </authorList>
    </citation>
    <scope>NUCLEOTIDE SEQUENCE [LARGE SCALE GENOMIC DNA]</scope>
    <source>
        <strain evidence="7 8">JEL517</strain>
    </source>
</reference>
<dbReference type="Pfam" id="PF00871">
    <property type="entry name" value="Acetate_kinase"/>
    <property type="match status" value="1"/>
</dbReference>
<keyword evidence="8" id="KW-1185">Reference proteome</keyword>
<dbReference type="GO" id="GO:0008776">
    <property type="term" value="F:acetate kinase activity"/>
    <property type="evidence" value="ECO:0007669"/>
    <property type="project" value="UniProtKB-UniRule"/>
</dbReference>
<feature type="site" description="Transition state stabilizer" evidence="5">
    <location>
        <position position="192"/>
    </location>
</feature>
<dbReference type="SMART" id="SM00320">
    <property type="entry name" value="WD40"/>
    <property type="match status" value="5"/>
</dbReference>
<dbReference type="Gene3D" id="3.30.420.40">
    <property type="match status" value="2"/>
</dbReference>
<dbReference type="STRING" id="1806994.A0A507BZE9"/>
<comment type="pathway">
    <text evidence="5">Metabolic intermediate biosynthesis; acetyl-CoA biosynthesis; acetyl-CoA from acetate: step 1/2.</text>
</comment>
<feature type="binding site" evidence="5">
    <location>
        <position position="103"/>
    </location>
    <ligand>
        <name>substrate</name>
    </ligand>
</feature>
<comment type="cofactor">
    <cofactor evidence="5">
        <name>Mg(2+)</name>
        <dbReference type="ChEBI" id="CHEBI:18420"/>
    </cofactor>
</comment>
<dbReference type="HAMAP" id="MF_00020">
    <property type="entry name" value="Acetate_kinase"/>
    <property type="match status" value="1"/>
</dbReference>
<dbReference type="InterPro" id="IPR015943">
    <property type="entry name" value="WD40/YVTN_repeat-like_dom_sf"/>
</dbReference>
<keyword evidence="5" id="KW-0460">Magnesium</keyword>
<feature type="binding site" evidence="5">
    <location>
        <position position="13"/>
    </location>
    <ligand>
        <name>Mg(2+)</name>
        <dbReference type="ChEBI" id="CHEBI:18420"/>
    </ligand>
</feature>
<dbReference type="SUPFAM" id="SSF50978">
    <property type="entry name" value="WD40 repeat-like"/>
    <property type="match status" value="1"/>
</dbReference>
<feature type="binding site" evidence="5">
    <location>
        <begin position="229"/>
        <end position="233"/>
    </location>
    <ligand>
        <name>ATP</name>
        <dbReference type="ChEBI" id="CHEBI:30616"/>
    </ligand>
</feature>
<sequence>MAEEASSTILVLNSGSSTIKFKLYSAKDLTLVASGSIDALLSKQPAINVTVIKPSSSKIKNEALWDSPPTQEDINNYEVVFRAFLEKIRPHLVFDHVACIAHRVVHGGKLFDAPTILTDKVIEDLKTVSDLAPLHNPPALSLIHATRAIFSDKPQIAIFDTAFHRTMPEVAKTYALPYDKCLELGIAKYGFHGTSHGYLAKKTTAYLESVKPVTAIGAIKLPWRLVTLHLGNGASACAILDGKSVDTSMGLTPLEGLIMGTRSGDVDPSAIFHLSQPHFAEHTTLTDTIRVSQAEDILNHSSGLLGICGESDFRKIEPILSSNDSTSEKYRRCKLAVDMFTYRIAKYVASYVVPLKGIPHCIVFAGGVGENSKIVRRLVCELLDGLGVKLDDAKNEGVDGSADLVDISHADSIVKVVVVKADEEVIAALINSPYASNPVFQVKMIIGTVGFVSMVISVILGFTRLYHHRQPDQRPRRDPGVHPQPSKMMTRDTLRDRALAMIIQFLEVEDFELAVHALKQELGTELADDIQRISIGKPLLSLLAEAEDELKRGLGARTESSQPTSICETDALKKIQEPPTSPPSINQLYNFTPHFSNVLAVATINDNNGGELPLIVTSAADKSIRVSSLVGEPHLERILSSQSSPIINIVIHPTLPNVIITTSMGGDMSMIDILEDEELMTCRNHSKYVVAADIIETEEGGWVATGSYDKTVCIYRLHDGLPDLDSRIVLKHETQVEAVCFVKATHEHGLALVVACRDTNYLLYYYLSGNGQPKLVKYNMNANNDDWISFSVLHLATSESGPYLLASTSTPTGKLLLFLTHSSKILLSCYGAPAEVSLPRCCFSSDAKYLYVTGDDFAIWCFQVSTGELIRRITTHDAPVRCIYMDKQMNWVVSCGFDKQVYIHGQ</sequence>
<evidence type="ECO:0000256" key="2">
    <source>
        <dbReference type="ARBA" id="ARBA00022741"/>
    </source>
</evidence>